<comment type="caution">
    <text evidence="2">The sequence shown here is derived from an EMBL/GenBank/DDBJ whole genome shotgun (WGS) entry which is preliminary data.</text>
</comment>
<keyword evidence="1" id="KW-0472">Membrane</keyword>
<dbReference type="Gene3D" id="2.60.320.10">
    <property type="entry name" value="N-utilization substance G protein NusG, insert domain"/>
    <property type="match status" value="1"/>
</dbReference>
<evidence type="ECO:0000313" key="2">
    <source>
        <dbReference type="EMBL" id="MBC8575020.1"/>
    </source>
</evidence>
<dbReference type="Pfam" id="PF07009">
    <property type="entry name" value="NusG_II"/>
    <property type="match status" value="1"/>
</dbReference>
<dbReference type="EMBL" id="JACRTB010000002">
    <property type="protein sequence ID" value="MBC8575020.1"/>
    <property type="molecule type" value="Genomic_DNA"/>
</dbReference>
<sequence>MNKPPLHKTQITAIAVFLLLAVLSIGAMVYRRAGTKDAMTAIVSVDGNDLLTIDLSAGAGPYEISLEELAGIDMTLEVREHAVRVLHSDCPDQICVHAGWLAKDMDIAICMPNRVSVVVSHAGEARSLRTGG</sequence>
<dbReference type="InterPro" id="IPR038690">
    <property type="entry name" value="NusG_2_sf"/>
</dbReference>
<organism evidence="2 3">
    <name type="scientific">Yanshouia hominis</name>
    <dbReference type="NCBI Taxonomy" id="2763673"/>
    <lineage>
        <taxon>Bacteria</taxon>
        <taxon>Bacillati</taxon>
        <taxon>Bacillota</taxon>
        <taxon>Clostridia</taxon>
        <taxon>Eubacteriales</taxon>
        <taxon>Oscillospiraceae</taxon>
        <taxon>Yanshouia</taxon>
    </lineage>
</organism>
<proteinExistence type="predicted"/>
<feature type="transmembrane region" description="Helical" evidence="1">
    <location>
        <begin position="12"/>
        <end position="30"/>
    </location>
</feature>
<dbReference type="CDD" id="cd09846">
    <property type="entry name" value="DUF1312"/>
    <property type="match status" value="1"/>
</dbReference>
<gene>
    <name evidence="2" type="ORF">H8717_01145</name>
</gene>
<evidence type="ECO:0000313" key="3">
    <source>
        <dbReference type="Proteomes" id="UP000658131"/>
    </source>
</evidence>
<keyword evidence="1" id="KW-0812">Transmembrane</keyword>
<dbReference type="RefSeq" id="WP_262398711.1">
    <property type="nucleotide sequence ID" value="NZ_JACRTB010000002.1"/>
</dbReference>
<dbReference type="Proteomes" id="UP000658131">
    <property type="component" value="Unassembled WGS sequence"/>
</dbReference>
<reference evidence="2 3" key="1">
    <citation type="submission" date="2020-08" db="EMBL/GenBank/DDBJ databases">
        <title>Genome public.</title>
        <authorList>
            <person name="Liu C."/>
            <person name="Sun Q."/>
        </authorList>
    </citation>
    <scope>NUCLEOTIDE SEQUENCE [LARGE SCALE GENOMIC DNA]</scope>
    <source>
        <strain evidence="2 3">BX1</strain>
    </source>
</reference>
<evidence type="ECO:0000256" key="1">
    <source>
        <dbReference type="SAM" id="Phobius"/>
    </source>
</evidence>
<name>A0ABR7NFQ9_9FIRM</name>
<protein>
    <submittedName>
        <fullName evidence="2">NusG domain II-containing protein</fullName>
    </submittedName>
</protein>
<accession>A0ABR7NFQ9</accession>
<keyword evidence="1" id="KW-1133">Transmembrane helix</keyword>
<keyword evidence="3" id="KW-1185">Reference proteome</keyword>